<reference evidence="1 2" key="1">
    <citation type="journal article" date="2018" name="Mol. Biol. Evol.">
        <title>Broad Genomic Sampling Reveals a Smut Pathogenic Ancestry of the Fungal Clade Ustilaginomycotina.</title>
        <authorList>
            <person name="Kijpornyongpan T."/>
            <person name="Mondo S.J."/>
            <person name="Barry K."/>
            <person name="Sandor L."/>
            <person name="Lee J."/>
            <person name="Lipzen A."/>
            <person name="Pangilinan J."/>
            <person name="LaButti K."/>
            <person name="Hainaut M."/>
            <person name="Henrissat B."/>
            <person name="Grigoriev I.V."/>
            <person name="Spatafora J.W."/>
            <person name="Aime M.C."/>
        </authorList>
    </citation>
    <scope>NUCLEOTIDE SEQUENCE [LARGE SCALE GENOMIC DNA]</scope>
    <source>
        <strain evidence="1 2">SA 807</strain>
    </source>
</reference>
<evidence type="ECO:0000313" key="1">
    <source>
        <dbReference type="EMBL" id="PWN49240.1"/>
    </source>
</evidence>
<evidence type="ECO:0000313" key="2">
    <source>
        <dbReference type="Proteomes" id="UP000245626"/>
    </source>
</evidence>
<gene>
    <name evidence="1" type="ORF">IE53DRAFT_388564</name>
</gene>
<sequence>MPTANSTSRSPPPPQASSSRTPSPPSPNHSVHQVGSRQATRTRTRTRRNMSGSFSSNTHSSARGNLDDHPLSPAKLDEIGYHSFSCLGVPFHVKKRYTFIRELGIGAYGCVALAKDSILDCNVAIKKVTRVFERDVLARRALREVVILRHIGMCDNVTALLDFDATFIEFSEIYLVLSASEADLSQIIRSGQTLSDAHLQYFVAQILRGTRYMHAANIIHRDLKPGNLLVNADCALRLCDFGLARAYAQPSSTSSSRTECDNDRSPSRQSADENSSSDTDSSVHEGQGDASHDRMTPESPSFDTPLKISSSTELKCKNRRLEFPGGPLTEYVATRWYRAPEVMLCFREGYGPEIDMWSVGCILAELIAGKPIFAGKDYVDQIARINNILGSPPDSVMDKIGSEKAKTYIRSLPRMPAVPFHKLYPSASPDALDLLSKLLVWDPDQRLTAAEALQHPWLKAYHETNARWQRPPPFDKFADVEFIRSLREFRYGLQREADEVALEIEALEREEEEANAAQDDIQEDHTDKEDSGNGQRAGAEKSSAAPSDAETNDSSASSCSASSRSCHLPASSASSGSSLHTPGSSPTSADETEPASPSVENICGVTFRKATELGEGKALKQHPYFQLGHEDEGRRFSEIVDQRSKNEQFHQFVSESANGSLSNEALIQRRRTISFDVFMPNEVLTVGKVLVDIPHLEGQPSSRKRSATVTGSSGLLTESSSVKQGTTPSSSYPASQQNVRTTSSLSGSGRSASGVGGSTPSLAQGFLNHTSITPSSSASLTSQSGSRQSKQLVLIQDDLVQSAAGLIQEVIARNVERSAPTVLLSALRDPSVYVADQSHPLVSILDASRSCSAYEHLMGPSNSMSLKSITSLEEKLSLLIEQSGGHSRVTVVLDSLNMIMEQSDEGFEGAYSLVKTLLGKLNSHSRLLVALQSESPTASASLLTSLSTPLVWKPKRGAGVDHSSSSGTTLMVRLHSPSVLRYIHKTYGLRPPSSSTAVARAIAAESLATLENELSGKDVPEEECVADPRFWDILRSVSNRGAFGIAGYEMGGGTNGWWVEAGGNECECIFKGGPRGPNGLGATSGPVGSTITLEDLAGNNSSDPADQNRNVGSSGWGFIECRFQGRSGKIYEELVGCSVDVEAAHKRLRLRKLDMTDRRARTVPQTQVHQGAGQEQLSSSVPNSSPSLAASSDPHTSLVSNLTFNVGETAAQKARREEVPLPYAFHQNQGGLASGFNNPPTMRGTTGNSTIFFEPESGDDEDDEDPDDDLDL</sequence>
<accession>A0ACD0NTT5</accession>
<protein>
    <submittedName>
        <fullName evidence="1">Pkinase-domain-containing protein</fullName>
    </submittedName>
</protein>
<proteinExistence type="predicted"/>
<keyword evidence="2" id="KW-1185">Reference proteome</keyword>
<dbReference type="Proteomes" id="UP000245626">
    <property type="component" value="Unassembled WGS sequence"/>
</dbReference>
<name>A0ACD0NTT5_9BASI</name>
<dbReference type="EMBL" id="KZ820078">
    <property type="protein sequence ID" value="PWN49240.1"/>
    <property type="molecule type" value="Genomic_DNA"/>
</dbReference>
<organism evidence="1 2">
    <name type="scientific">Violaceomyces palustris</name>
    <dbReference type="NCBI Taxonomy" id="1673888"/>
    <lineage>
        <taxon>Eukaryota</taxon>
        <taxon>Fungi</taxon>
        <taxon>Dikarya</taxon>
        <taxon>Basidiomycota</taxon>
        <taxon>Ustilaginomycotina</taxon>
        <taxon>Ustilaginomycetes</taxon>
        <taxon>Violaceomycetales</taxon>
        <taxon>Violaceomycetaceae</taxon>
        <taxon>Violaceomyces</taxon>
    </lineage>
</organism>